<sequence>MFKFFRNIAFSDIFVLPSSTETFGNVVLEAMASGVPVIGADAGGVRNIIKHRVNGLKFKPKDSQQLIENREMRDRLKAAGTQSVANRSWDRVFNGLIGVSPTFPTKPPLRD</sequence>
<dbReference type="Pfam" id="PF00534">
    <property type="entry name" value="Glycos_transf_1"/>
    <property type="match status" value="1"/>
</dbReference>
<dbReference type="KEGG" id="cpat:CLPA_c07230"/>
<dbReference type="PANTHER" id="PTHR45947:SF3">
    <property type="entry name" value="SULFOQUINOVOSYL TRANSFERASE SQD2"/>
    <property type="match status" value="1"/>
</dbReference>
<dbReference type="RefSeq" id="WP_004455438.1">
    <property type="nucleotide sequence ID" value="NZ_ANZB01000010.1"/>
</dbReference>
<gene>
    <name evidence="2" type="ORF">CLPA_c07230</name>
    <name evidence="3" type="ORF">CP6013_02427</name>
</gene>
<dbReference type="EMBL" id="CP009268">
    <property type="protein sequence ID" value="AJA50811.1"/>
    <property type="molecule type" value="Genomic_DNA"/>
</dbReference>
<dbReference type="EMBL" id="JPGY02000001">
    <property type="protein sequence ID" value="KRU13179.1"/>
    <property type="molecule type" value="Genomic_DNA"/>
</dbReference>
<evidence type="ECO:0000259" key="1">
    <source>
        <dbReference type="Pfam" id="PF00534"/>
    </source>
</evidence>
<evidence type="ECO:0000313" key="4">
    <source>
        <dbReference type="Proteomes" id="UP000028042"/>
    </source>
</evidence>
<organism evidence="2 5">
    <name type="scientific">Clostridium pasteurianum DSM 525 = ATCC 6013</name>
    <dbReference type="NCBI Taxonomy" id="1262449"/>
    <lineage>
        <taxon>Bacteria</taxon>
        <taxon>Bacillati</taxon>
        <taxon>Bacillota</taxon>
        <taxon>Clostridia</taxon>
        <taxon>Eubacteriales</taxon>
        <taxon>Clostridiaceae</taxon>
        <taxon>Clostridium</taxon>
    </lineage>
</organism>
<dbReference type="AlphaFoldDB" id="A0A0H3J4H5"/>
<dbReference type="Proteomes" id="UP000028042">
    <property type="component" value="Unassembled WGS sequence"/>
</dbReference>
<proteinExistence type="predicted"/>
<accession>A0A0H3J4H5</accession>
<protein>
    <submittedName>
        <fullName evidence="2">Glycosyl transferase group 1</fullName>
    </submittedName>
</protein>
<dbReference type="GO" id="GO:0016757">
    <property type="term" value="F:glycosyltransferase activity"/>
    <property type="evidence" value="ECO:0007669"/>
    <property type="project" value="InterPro"/>
</dbReference>
<reference evidence="3 4" key="3">
    <citation type="journal article" name="Genome Announc.">
        <title>Improved Draft Genome Sequence of Clostridium pasteurianum Strain ATCC 6013 (DSM 525) Using a Hybrid Next-Generation Sequencing Approach.</title>
        <authorList>
            <person name="Pyne M.E."/>
            <person name="Utturkar S."/>
            <person name="Brown S.D."/>
            <person name="Moo-Young M."/>
            <person name="Chung D.A."/>
            <person name="Chou C.P."/>
        </authorList>
    </citation>
    <scope>NUCLEOTIDE SEQUENCE [LARGE SCALE GENOMIC DNA]</scope>
    <source>
        <strain evidence="3 4">ATCC 6013</strain>
    </source>
</reference>
<evidence type="ECO:0000313" key="3">
    <source>
        <dbReference type="EMBL" id="KRU13179.1"/>
    </source>
</evidence>
<dbReference type="InterPro" id="IPR050194">
    <property type="entry name" value="Glycosyltransferase_grp1"/>
</dbReference>
<evidence type="ECO:0000313" key="2">
    <source>
        <dbReference type="EMBL" id="AJA50811.1"/>
    </source>
</evidence>
<reference evidence="3" key="2">
    <citation type="submission" date="2015-10" db="EMBL/GenBank/DDBJ databases">
        <title>Improved Draft Genome Sequence of Clostridium pasteurianum Strain ATCC 6013 (DSM 525) Using a Hybrid Next-Generation Sequencing Approach.</title>
        <authorList>
            <person name="Pyne M.E."/>
            <person name="Utturkar S.M."/>
            <person name="Brown S.D."/>
            <person name="Moo-Young M."/>
            <person name="Chung D.A."/>
            <person name="Chou P.C."/>
        </authorList>
    </citation>
    <scope>NUCLEOTIDE SEQUENCE</scope>
    <source>
        <strain evidence="3">ATCC 6013</strain>
    </source>
</reference>
<dbReference type="KEGG" id="cpae:CPAST_c07230"/>
<dbReference type="Gene3D" id="3.40.50.2000">
    <property type="entry name" value="Glycogen Phosphorylase B"/>
    <property type="match status" value="1"/>
</dbReference>
<feature type="domain" description="Glycosyl transferase family 1" evidence="1">
    <location>
        <begin position="11"/>
        <end position="69"/>
    </location>
</feature>
<keyword evidence="5" id="KW-1185">Reference proteome</keyword>
<dbReference type="PANTHER" id="PTHR45947">
    <property type="entry name" value="SULFOQUINOVOSYL TRANSFERASE SQD2"/>
    <property type="match status" value="1"/>
</dbReference>
<evidence type="ECO:0000313" key="5">
    <source>
        <dbReference type="Proteomes" id="UP000030905"/>
    </source>
</evidence>
<dbReference type="GeneID" id="93072940"/>
<dbReference type="PATRIC" id="fig|1262449.3.peg.2848"/>
<dbReference type="Proteomes" id="UP000030905">
    <property type="component" value="Chromosome"/>
</dbReference>
<dbReference type="SUPFAM" id="SSF53756">
    <property type="entry name" value="UDP-Glycosyltransferase/glycogen phosphorylase"/>
    <property type="match status" value="1"/>
</dbReference>
<dbReference type="InterPro" id="IPR001296">
    <property type="entry name" value="Glyco_trans_1"/>
</dbReference>
<dbReference type="eggNOG" id="COG0438">
    <property type="taxonomic scope" value="Bacteria"/>
</dbReference>
<reference evidence="2 5" key="1">
    <citation type="journal article" date="2015" name="Genome Announc.">
        <title>Complete Genome Sequence of the Nitrogen-Fixing and Solvent-Producing Clostridium pasteurianum DSM 525.</title>
        <authorList>
            <person name="Poehlein A."/>
            <person name="Grosse-Honebrink A."/>
            <person name="Zhang Y."/>
            <person name="Minton N.P."/>
            <person name="Daniel R."/>
        </authorList>
    </citation>
    <scope>NUCLEOTIDE SEQUENCE [LARGE SCALE GENOMIC DNA]</scope>
    <source>
        <strain evidence="2">DSM 525</strain>
        <strain evidence="5">DSM 525 / ATCC 6013</strain>
    </source>
</reference>
<name>A0A0H3J4H5_CLOPA</name>
<keyword evidence="2" id="KW-0808">Transferase</keyword>